<keyword evidence="2" id="KW-1185">Reference proteome</keyword>
<dbReference type="Proteomes" id="UP001162030">
    <property type="component" value="Chromosome"/>
</dbReference>
<proteinExistence type="predicted"/>
<organism evidence="1 2">
    <name type="scientific">Methylocaldum szegediense</name>
    <dbReference type="NCBI Taxonomy" id="73780"/>
    <lineage>
        <taxon>Bacteria</taxon>
        <taxon>Pseudomonadati</taxon>
        <taxon>Pseudomonadota</taxon>
        <taxon>Gammaproteobacteria</taxon>
        <taxon>Methylococcales</taxon>
        <taxon>Methylococcaceae</taxon>
        <taxon>Methylocaldum</taxon>
    </lineage>
</organism>
<dbReference type="NCBIfam" id="TIGR01869">
    <property type="entry name" value="casC_Cse4"/>
    <property type="match status" value="1"/>
</dbReference>
<gene>
    <name evidence="1" type="primary">casC</name>
    <name evidence="1" type="ORF">MSZNOR_2250</name>
</gene>
<dbReference type="RefSeq" id="WP_317963992.1">
    <property type="nucleotide sequence ID" value="NZ_OX458333.1"/>
</dbReference>
<evidence type="ECO:0000313" key="1">
    <source>
        <dbReference type="EMBL" id="CAI8836652.1"/>
    </source>
</evidence>
<evidence type="ECO:0000313" key="2">
    <source>
        <dbReference type="Proteomes" id="UP001162030"/>
    </source>
</evidence>
<accession>A0ABN8X2L8</accession>
<sequence>MTKKNFINFHVLISHSPSCLNRDDMNMQKTAVFGGVNRVRISSQSIKRAMRKSQYYENHFGAPSIRTRELEKLIPQFIEKLRGEFAPELVTKTMELFVKAKVTDNETDESDGQEEAVSDQGEENKKLAVAPWALEEIKTLCRIVSSVSLNDEELSKAREKAAKQKESKGKGKRKKTEQDFIDEALTKKRIKAVQENIVMVRKAMTSALDIALSGRMATSGLMTSVDGALAVAHAITTHAVEPQDVDWFTAVDDLTQDAGDTGAGHLNTQQFSAGVFYRYASLNLRQLQVNLGLIDHIKAEETAESRQRALDIARHVFHLLATVVPSAKQQSFAAHNLADFAIVSFADQPISLANAFETPIKRDYKLGGFLKPSIHALADYWACINRAYGLEEKGRAFAVDASLEVGGKPALNNLKAMEEWIAADGQE</sequence>
<dbReference type="Pfam" id="PF09344">
    <property type="entry name" value="Cas_CT1975"/>
    <property type="match status" value="1"/>
</dbReference>
<protein>
    <submittedName>
        <fullName evidence="1">Type I-E CRISPR system Cascade subunit CasC</fullName>
    </submittedName>
</protein>
<dbReference type="InterPro" id="IPR010148">
    <property type="entry name" value="CRISPR-assoc_prot_CT1975"/>
</dbReference>
<reference evidence="1 2" key="1">
    <citation type="submission" date="2023-03" db="EMBL/GenBank/DDBJ databases">
        <authorList>
            <person name="Pearce D."/>
        </authorList>
    </citation>
    <scope>NUCLEOTIDE SEQUENCE [LARGE SCALE GENOMIC DNA]</scope>
    <source>
        <strain evidence="1">Msz</strain>
    </source>
</reference>
<name>A0ABN8X2L8_9GAMM</name>
<dbReference type="EMBL" id="OX458333">
    <property type="protein sequence ID" value="CAI8836652.1"/>
    <property type="molecule type" value="Genomic_DNA"/>
</dbReference>